<evidence type="ECO:0000256" key="2">
    <source>
        <dbReference type="ARBA" id="ARBA00022448"/>
    </source>
</evidence>
<accession>A0ABP3Q188</accession>
<comment type="similarity">
    <text evidence="1">Belongs to the membrane fusion protein (MFP) (TC 8.A.1) family.</text>
</comment>
<organism evidence="7 8">
    <name type="scientific">Rhizomicrobium electricum</name>
    <dbReference type="NCBI Taxonomy" id="480070"/>
    <lineage>
        <taxon>Bacteria</taxon>
        <taxon>Pseudomonadati</taxon>
        <taxon>Pseudomonadota</taxon>
        <taxon>Alphaproteobacteria</taxon>
        <taxon>Micropepsales</taxon>
        <taxon>Micropepsaceae</taxon>
        <taxon>Rhizomicrobium</taxon>
    </lineage>
</organism>
<sequence>MQRMLLAALAFGLVLAYSAFAGSGMGFKALDPSVPFNTTRTIRVQLVDGSGKPVAETVAGASVRVDMSPDAMADMTADAKIVKSETSGVVTVQTNLYAPGRWAVILKGTVNGKPVTGSVVVTATRKSAEAASPPPATAAGKSRKILYYRNPMGLADTSPVPKKDAMGMAYVPVYADEVQKVRGAVRLTTEKIQRAGVRTTPVTRASLASSIRATGIVAADESRQAILSARFTGFVEKLYVSQTGDVVRAGQPLMRVWVESPELLVKEADYIGSLQSGAADHAAVAANLLRQYGVAQSELNAMAKSGVPTRSVTFVAPAGGTVMEKPVVQGMHFATGDTLFKTTDLSRVWVLADVSERDLASVRVGQTATVSFRNEPSASFEGKVLFVYPQLDSATRTAKVRIAVANKDGRLRLGQYADVRIAAPAAAMAALTIPASAVIDDGTRQIAFVAKGNGVFEPRTLKLGARGGNTVEVLSGLKEGEQVVTTGNFLIDAESNLQTALQTFGNGK</sequence>
<dbReference type="NCBIfam" id="TIGR01730">
    <property type="entry name" value="RND_mfp"/>
    <property type="match status" value="1"/>
</dbReference>
<feature type="domain" description="CusB-like barrel-sandwich hybrid" evidence="4">
    <location>
        <begin position="225"/>
        <end position="341"/>
    </location>
</feature>
<feature type="chain" id="PRO_5046851969" description="Efflux RND transporter periplasmic adaptor subunit" evidence="3">
    <location>
        <begin position="22"/>
        <end position="508"/>
    </location>
</feature>
<dbReference type="Pfam" id="PF25954">
    <property type="entry name" value="Beta-barrel_RND_2"/>
    <property type="match status" value="1"/>
</dbReference>
<evidence type="ECO:0000259" key="5">
    <source>
        <dbReference type="Pfam" id="PF25954"/>
    </source>
</evidence>
<proteinExistence type="inferred from homology"/>
<gene>
    <name evidence="7" type="ORF">GCM10008942_25960</name>
</gene>
<reference evidence="8" key="1">
    <citation type="journal article" date="2019" name="Int. J. Syst. Evol. Microbiol.">
        <title>The Global Catalogue of Microorganisms (GCM) 10K type strain sequencing project: providing services to taxonomists for standard genome sequencing and annotation.</title>
        <authorList>
            <consortium name="The Broad Institute Genomics Platform"/>
            <consortium name="The Broad Institute Genome Sequencing Center for Infectious Disease"/>
            <person name="Wu L."/>
            <person name="Ma J."/>
        </authorList>
    </citation>
    <scope>NUCLEOTIDE SEQUENCE [LARGE SCALE GENOMIC DNA]</scope>
    <source>
        <strain evidence="8">JCM 15089</strain>
    </source>
</reference>
<dbReference type="Pfam" id="PF25975">
    <property type="entry name" value="CzcB_C"/>
    <property type="match status" value="1"/>
</dbReference>
<dbReference type="InterPro" id="IPR058649">
    <property type="entry name" value="CzcB_C"/>
</dbReference>
<dbReference type="PANTHER" id="PTHR30097">
    <property type="entry name" value="CATION EFFLUX SYSTEM PROTEIN CUSB"/>
    <property type="match status" value="1"/>
</dbReference>
<evidence type="ECO:0000313" key="8">
    <source>
        <dbReference type="Proteomes" id="UP001499951"/>
    </source>
</evidence>
<protein>
    <recommendedName>
        <fullName evidence="9">Efflux RND transporter periplasmic adaptor subunit</fullName>
    </recommendedName>
</protein>
<feature type="signal peptide" evidence="3">
    <location>
        <begin position="1"/>
        <end position="21"/>
    </location>
</feature>
<dbReference type="Gene3D" id="2.40.50.100">
    <property type="match status" value="1"/>
</dbReference>
<evidence type="ECO:0000259" key="4">
    <source>
        <dbReference type="Pfam" id="PF25919"/>
    </source>
</evidence>
<keyword evidence="8" id="KW-1185">Reference proteome</keyword>
<dbReference type="Gene3D" id="2.40.30.170">
    <property type="match status" value="1"/>
</dbReference>
<dbReference type="RefSeq" id="WP_166936627.1">
    <property type="nucleotide sequence ID" value="NZ_BAAADD010000007.1"/>
</dbReference>
<dbReference type="InterPro" id="IPR058792">
    <property type="entry name" value="Beta-barrel_RND_2"/>
</dbReference>
<name>A0ABP3Q188_9PROT</name>
<dbReference type="Proteomes" id="UP001499951">
    <property type="component" value="Unassembled WGS sequence"/>
</dbReference>
<dbReference type="InterPro" id="IPR058790">
    <property type="entry name" value="BSH_CusB"/>
</dbReference>
<feature type="domain" description="CusB-like beta-barrel" evidence="5">
    <location>
        <begin position="347"/>
        <end position="424"/>
    </location>
</feature>
<evidence type="ECO:0000256" key="3">
    <source>
        <dbReference type="SAM" id="SignalP"/>
    </source>
</evidence>
<keyword evidence="2" id="KW-0813">Transport</keyword>
<evidence type="ECO:0000256" key="1">
    <source>
        <dbReference type="ARBA" id="ARBA00009477"/>
    </source>
</evidence>
<comment type="caution">
    <text evidence="7">The sequence shown here is derived from an EMBL/GenBank/DDBJ whole genome shotgun (WGS) entry which is preliminary data.</text>
</comment>
<dbReference type="InterPro" id="IPR006143">
    <property type="entry name" value="RND_pump_MFP"/>
</dbReference>
<dbReference type="PANTHER" id="PTHR30097:SF15">
    <property type="entry name" value="CATION EFFLUX SYSTEM PROTEIN CUSB"/>
    <property type="match status" value="1"/>
</dbReference>
<evidence type="ECO:0000313" key="7">
    <source>
        <dbReference type="EMBL" id="GAA0575944.1"/>
    </source>
</evidence>
<evidence type="ECO:0008006" key="9">
    <source>
        <dbReference type="Google" id="ProtNLM"/>
    </source>
</evidence>
<dbReference type="SUPFAM" id="SSF111369">
    <property type="entry name" value="HlyD-like secretion proteins"/>
    <property type="match status" value="1"/>
</dbReference>
<feature type="domain" description="CzcB-like C-terminal circularly permuted SH3-like" evidence="6">
    <location>
        <begin position="431"/>
        <end position="491"/>
    </location>
</feature>
<dbReference type="Gene3D" id="2.40.420.20">
    <property type="match status" value="1"/>
</dbReference>
<keyword evidence="3" id="KW-0732">Signal</keyword>
<dbReference type="InterPro" id="IPR051909">
    <property type="entry name" value="MFP_Cation_Efflux"/>
</dbReference>
<dbReference type="Pfam" id="PF25919">
    <property type="entry name" value="BSH_CusB"/>
    <property type="match status" value="1"/>
</dbReference>
<evidence type="ECO:0000259" key="6">
    <source>
        <dbReference type="Pfam" id="PF25975"/>
    </source>
</evidence>
<dbReference type="EMBL" id="BAAADD010000007">
    <property type="protein sequence ID" value="GAA0575944.1"/>
    <property type="molecule type" value="Genomic_DNA"/>
</dbReference>